<gene>
    <name evidence="2" type="ORF">Ato02nite_096740</name>
</gene>
<accession>A0A919WCZ0</accession>
<keyword evidence="3" id="KW-1185">Reference proteome</keyword>
<name>A0A919WCZ0_9ACTN</name>
<protein>
    <submittedName>
        <fullName evidence="2">Uncharacterized protein</fullName>
    </submittedName>
</protein>
<reference evidence="2 3" key="1">
    <citation type="submission" date="2021-03" db="EMBL/GenBank/DDBJ databases">
        <title>Whole genome shotgun sequence of Actinoplanes toevensis NBRC 105298.</title>
        <authorList>
            <person name="Komaki H."/>
            <person name="Tamura T."/>
        </authorList>
    </citation>
    <scope>NUCLEOTIDE SEQUENCE [LARGE SCALE GENOMIC DNA]</scope>
    <source>
        <strain evidence="2 3">NBRC 105298</strain>
    </source>
</reference>
<evidence type="ECO:0000313" key="3">
    <source>
        <dbReference type="Proteomes" id="UP000677082"/>
    </source>
</evidence>
<dbReference type="AlphaFoldDB" id="A0A919WCZ0"/>
<evidence type="ECO:0000256" key="1">
    <source>
        <dbReference type="SAM" id="MobiDB-lite"/>
    </source>
</evidence>
<dbReference type="Proteomes" id="UP000677082">
    <property type="component" value="Unassembled WGS sequence"/>
</dbReference>
<organism evidence="2 3">
    <name type="scientific">Paractinoplanes toevensis</name>
    <dbReference type="NCBI Taxonomy" id="571911"/>
    <lineage>
        <taxon>Bacteria</taxon>
        <taxon>Bacillati</taxon>
        <taxon>Actinomycetota</taxon>
        <taxon>Actinomycetes</taxon>
        <taxon>Micromonosporales</taxon>
        <taxon>Micromonosporaceae</taxon>
        <taxon>Paractinoplanes</taxon>
    </lineage>
</organism>
<dbReference type="EMBL" id="BOQN01000164">
    <property type="protein sequence ID" value="GIM97881.1"/>
    <property type="molecule type" value="Genomic_DNA"/>
</dbReference>
<feature type="compositionally biased region" description="Low complexity" evidence="1">
    <location>
        <begin position="104"/>
        <end position="115"/>
    </location>
</feature>
<comment type="caution">
    <text evidence="2">The sequence shown here is derived from an EMBL/GenBank/DDBJ whole genome shotgun (WGS) entry which is preliminary data.</text>
</comment>
<evidence type="ECO:0000313" key="2">
    <source>
        <dbReference type="EMBL" id="GIM97881.1"/>
    </source>
</evidence>
<proteinExistence type="predicted"/>
<sequence>MLRSVVRAGRSGACVRVLDFYACPTARVRAVAFSLCELVAARLLRPTRDHIALMLSDPDVVTAATRSADLLRKVRALLLSLVDHAAAPASTARVNTVTARTDRSTSTSFSSDPTAVNRSEQHINDRLRFTRYEVGVGQAM</sequence>
<feature type="region of interest" description="Disordered" evidence="1">
    <location>
        <begin position="97"/>
        <end position="117"/>
    </location>
</feature>